<dbReference type="SMART" id="SM00827">
    <property type="entry name" value="PKS_AT"/>
    <property type="match status" value="1"/>
</dbReference>
<dbReference type="SUPFAM" id="SSF52151">
    <property type="entry name" value="FabD/lysophospholipase-like"/>
    <property type="match status" value="1"/>
</dbReference>
<dbReference type="InterPro" id="IPR016039">
    <property type="entry name" value="Thiolase-like"/>
</dbReference>
<dbReference type="InterPro" id="IPR009081">
    <property type="entry name" value="PP-bd_ACP"/>
</dbReference>
<dbReference type="InterPro" id="IPR014043">
    <property type="entry name" value="Acyl_transferase_dom"/>
</dbReference>
<dbReference type="SMART" id="SM00823">
    <property type="entry name" value="PKS_PP"/>
    <property type="match status" value="2"/>
</dbReference>
<dbReference type="PROSITE" id="PS52019">
    <property type="entry name" value="PKS_MFAS_DH"/>
    <property type="match status" value="1"/>
</dbReference>
<organism evidence="8 9">
    <name type="scientific">Heliocybe sulcata</name>
    <dbReference type="NCBI Taxonomy" id="5364"/>
    <lineage>
        <taxon>Eukaryota</taxon>
        <taxon>Fungi</taxon>
        <taxon>Dikarya</taxon>
        <taxon>Basidiomycota</taxon>
        <taxon>Agaricomycotina</taxon>
        <taxon>Agaricomycetes</taxon>
        <taxon>Gloeophyllales</taxon>
        <taxon>Gloeophyllaceae</taxon>
        <taxon>Heliocybe</taxon>
    </lineage>
</organism>
<evidence type="ECO:0000313" key="9">
    <source>
        <dbReference type="Proteomes" id="UP000305948"/>
    </source>
</evidence>
<dbReference type="InterPro" id="IPR032088">
    <property type="entry name" value="SAT"/>
</dbReference>
<dbReference type="SUPFAM" id="SSF47336">
    <property type="entry name" value="ACP-like"/>
    <property type="match status" value="2"/>
</dbReference>
<dbReference type="SUPFAM" id="SSF53474">
    <property type="entry name" value="alpha/beta-Hydrolases"/>
    <property type="match status" value="1"/>
</dbReference>
<dbReference type="PROSITE" id="PS50075">
    <property type="entry name" value="CARRIER"/>
    <property type="match status" value="2"/>
</dbReference>
<dbReference type="InterPro" id="IPR001227">
    <property type="entry name" value="Ac_transferase_dom_sf"/>
</dbReference>
<dbReference type="PROSITE" id="PS00012">
    <property type="entry name" value="PHOSPHOPANTETHEINE"/>
    <property type="match status" value="1"/>
</dbReference>
<dbReference type="InterPro" id="IPR036736">
    <property type="entry name" value="ACP-like_sf"/>
</dbReference>
<dbReference type="PROSITE" id="PS52004">
    <property type="entry name" value="KS3_2"/>
    <property type="match status" value="1"/>
</dbReference>
<dbReference type="InterPro" id="IPR049900">
    <property type="entry name" value="PKS_mFAS_DH"/>
</dbReference>
<accession>A0A5C3N5V6</accession>
<evidence type="ECO:0000259" key="6">
    <source>
        <dbReference type="PROSITE" id="PS52004"/>
    </source>
</evidence>
<keyword evidence="1" id="KW-0596">Phosphopantetheine</keyword>
<dbReference type="Pfam" id="PF16073">
    <property type="entry name" value="SAT"/>
    <property type="match status" value="1"/>
</dbReference>
<dbReference type="Pfam" id="PF21089">
    <property type="entry name" value="PKS_DH_N"/>
    <property type="match status" value="1"/>
</dbReference>
<dbReference type="Pfam" id="PF00698">
    <property type="entry name" value="Acyl_transf_1"/>
    <property type="match status" value="1"/>
</dbReference>
<dbReference type="InterPro" id="IPR020806">
    <property type="entry name" value="PKS_PP-bd"/>
</dbReference>
<dbReference type="Pfam" id="PF22621">
    <property type="entry name" value="CurL-like_PKS_C"/>
    <property type="match status" value="1"/>
</dbReference>
<dbReference type="Gene3D" id="3.40.366.10">
    <property type="entry name" value="Malonyl-Coenzyme A Acyl Carrier Protein, domain 2"/>
    <property type="match status" value="3"/>
</dbReference>
<feature type="domain" description="Carrier" evidence="5">
    <location>
        <begin position="1674"/>
        <end position="1752"/>
    </location>
</feature>
<dbReference type="SMART" id="SM00825">
    <property type="entry name" value="PKS_KS"/>
    <property type="match status" value="1"/>
</dbReference>
<dbReference type="InterPro" id="IPR049551">
    <property type="entry name" value="PKS_DH_C"/>
</dbReference>
<dbReference type="EMBL" id="ML213509">
    <property type="protein sequence ID" value="TFK52663.1"/>
    <property type="molecule type" value="Genomic_DNA"/>
</dbReference>
<keyword evidence="3" id="KW-0808">Transferase</keyword>
<keyword evidence="9" id="KW-1185">Reference proteome</keyword>
<evidence type="ECO:0000259" key="7">
    <source>
        <dbReference type="PROSITE" id="PS52019"/>
    </source>
</evidence>
<feature type="domain" description="PKS/mFAS DH" evidence="7">
    <location>
        <begin position="1324"/>
        <end position="1630"/>
    </location>
</feature>
<feature type="domain" description="Ketosynthase family 3 (KS3)" evidence="6">
    <location>
        <begin position="405"/>
        <end position="833"/>
    </location>
</feature>
<dbReference type="InterPro" id="IPR016035">
    <property type="entry name" value="Acyl_Trfase/lysoPLipase"/>
</dbReference>
<dbReference type="Gene3D" id="3.30.70.250">
    <property type="entry name" value="Malonyl-CoA ACP transacylase, ACP-binding"/>
    <property type="match status" value="1"/>
</dbReference>
<dbReference type="InterPro" id="IPR016036">
    <property type="entry name" value="Malonyl_transacylase_ACP-bd"/>
</dbReference>
<dbReference type="Proteomes" id="UP000305948">
    <property type="component" value="Unassembled WGS sequence"/>
</dbReference>
<dbReference type="GO" id="GO:0044550">
    <property type="term" value="P:secondary metabolite biosynthetic process"/>
    <property type="evidence" value="ECO:0007669"/>
    <property type="project" value="UniProtKB-ARBA"/>
</dbReference>
<dbReference type="STRING" id="5364.A0A5C3N5V6"/>
<evidence type="ECO:0000313" key="8">
    <source>
        <dbReference type="EMBL" id="TFK52663.1"/>
    </source>
</evidence>
<dbReference type="InterPro" id="IPR049552">
    <property type="entry name" value="PKS_DH_N"/>
</dbReference>
<dbReference type="InterPro" id="IPR029058">
    <property type="entry name" value="AB_hydrolase_fold"/>
</dbReference>
<protein>
    <submittedName>
        <fullName evidence="8">Polyketide synthase</fullName>
    </submittedName>
</protein>
<dbReference type="NCBIfam" id="TIGR04532">
    <property type="entry name" value="PT_fungal_PKS"/>
    <property type="match status" value="1"/>
</dbReference>
<dbReference type="PANTHER" id="PTHR43775">
    <property type="entry name" value="FATTY ACID SYNTHASE"/>
    <property type="match status" value="1"/>
</dbReference>
<dbReference type="InterPro" id="IPR030918">
    <property type="entry name" value="PT_fungal_PKS"/>
</dbReference>
<gene>
    <name evidence="8" type="ORF">OE88DRAFT_1628470</name>
</gene>
<evidence type="ECO:0000256" key="3">
    <source>
        <dbReference type="ARBA" id="ARBA00022679"/>
    </source>
</evidence>
<dbReference type="Gene3D" id="3.40.50.1820">
    <property type="entry name" value="alpha/beta hydrolase"/>
    <property type="match status" value="1"/>
</dbReference>
<dbReference type="InterPro" id="IPR001031">
    <property type="entry name" value="Thioesterase"/>
</dbReference>
<feature type="region of interest" description="C-terminal hotdog fold" evidence="4">
    <location>
        <begin position="1475"/>
        <end position="1630"/>
    </location>
</feature>
<dbReference type="SUPFAM" id="SSF53901">
    <property type="entry name" value="Thiolase-like"/>
    <property type="match status" value="1"/>
</dbReference>
<dbReference type="PANTHER" id="PTHR43775:SF37">
    <property type="entry name" value="SI:DKEY-61P9.11"/>
    <property type="match status" value="1"/>
</dbReference>
<dbReference type="Gene3D" id="1.10.1200.10">
    <property type="entry name" value="ACP-like"/>
    <property type="match status" value="2"/>
</dbReference>
<dbReference type="InterPro" id="IPR014030">
    <property type="entry name" value="Ketoacyl_synth_N"/>
</dbReference>
<dbReference type="GO" id="GO:0004312">
    <property type="term" value="F:fatty acid synthase activity"/>
    <property type="evidence" value="ECO:0007669"/>
    <property type="project" value="TreeGrafter"/>
</dbReference>
<feature type="domain" description="Carrier" evidence="5">
    <location>
        <begin position="1780"/>
        <end position="1857"/>
    </location>
</feature>
<dbReference type="Gene3D" id="3.40.47.10">
    <property type="match status" value="1"/>
</dbReference>
<proteinExistence type="predicted"/>
<dbReference type="GO" id="GO:0006633">
    <property type="term" value="P:fatty acid biosynthetic process"/>
    <property type="evidence" value="ECO:0007669"/>
    <property type="project" value="TreeGrafter"/>
</dbReference>
<dbReference type="CDD" id="cd00833">
    <property type="entry name" value="PKS"/>
    <property type="match status" value="1"/>
</dbReference>
<keyword evidence="2" id="KW-0597">Phosphoprotein</keyword>
<evidence type="ECO:0000256" key="4">
    <source>
        <dbReference type="PROSITE-ProRule" id="PRU01363"/>
    </source>
</evidence>
<dbReference type="InterPro" id="IPR050091">
    <property type="entry name" value="PKS_NRPS_Biosynth_Enz"/>
</dbReference>
<dbReference type="InterPro" id="IPR006162">
    <property type="entry name" value="Ppantetheine_attach_site"/>
</dbReference>
<feature type="active site" description="Proton donor; for dehydratase activity" evidence="4">
    <location>
        <position position="1541"/>
    </location>
</feature>
<dbReference type="Pfam" id="PF00550">
    <property type="entry name" value="PP-binding"/>
    <property type="match status" value="2"/>
</dbReference>
<dbReference type="Gene3D" id="3.10.129.110">
    <property type="entry name" value="Polyketide synthase dehydratase"/>
    <property type="match status" value="1"/>
</dbReference>
<sequence>MSTVVLQTPRFADVPVFAGQGTAAASSLQTREQALRDAESASGTLLLTSCYQAFLTELATLSPEELELVDVDPADFETAQSLLAASPERYQRNPVISSTTLFLIQSLRYLAHVESQASAEKSAAPFFDYLKKNVEHGLGVLGFSSGILPACVVGTSKNTLAYVMHAVEAYKLAFWIGVRCQLYRAATLTVEGAPGKESMLPWSLVFMGMGRKSAEKAIAEFRTKHANLPEIYVTAVMDETSVTVSGRPDVLAKFSSQLPSGSSVHMTTMNTLYHASSHKEGVLSDVLSDISRRSIRFPDFVDIHVPIRSSWTGLLVDQLGSETTGCASLVEAAVQMVITQTVNWDIVVREVVKAIPANSRIGLLNIGPGAGLSRSMERAFPKEAAVALDVSTVSQKTARSEGPKHEPIAIVGMAVNMPGAVNTSKLWELLENGINTISEVPESRFNVSDYNDPKDPKSARQMKAHTGNFISNAGEFDHKFFKISPREAKSMDPQQRVLLHATYEALENAGYVANSTPTFQQDTFGCYVGVATGDYVQNLRNDIDVYYSTGTLRAFLSGRISYAMQWSGPSIVLDTACSGSIIAVYQACRALMNRDCNAALAGGVNVISSPDMFLGLDRGHFLSPTGQCKAFDASADGYSRSEGCGLFVLKRLSDAIAEKDNILGVIRGIEVNQSGNAHSITHPHAPTQATLFHRVLAQTGIDPHRVNVVEAHGTGTQAGDPNELESIRNIFAVKRAKENPLHITSVKANIGHLEAASGSAGLAKLLLMLRHRSIPALVSLKNLNPRIAPLESDNTVIDTKQVAWEPSQPGLTRIAMLNNFGAAGSNGTLLLEEFVAKDAAVAEPAGLAYVFGLSAKTEQALADLKTKYIDYLRDPLTEDVRFSDMAYTATARRTLYAYRSAVVASDKKDLIQKLSNAATVQVAADAKPAKVVFVFSGQGGQYLGMGGALYRSHPLFKQHVDECHEILRTMGFPGVRQIILNEGGETGLTKLEEFEANQAAIFALEYALVKVWMSWGIKPDAVVGHSLGEYAALVTAGVLTVKGALAIIAHRVRLMVTKCATDATSMIAINQGPAAIEDIIRSSASFADLAIACYNSAVDCVVAGPVEQLKALKAHLDSEVRCKNVLLTVPFGYHSAAMQPIYEDLLAVAKRVTLRAPTLPLISNVSGEVVLPGNTGVFTPEYFARHCAEPVQFERGINAFCAIPEFSEVGLWVEIGPHPTTLPMLKANPAVRREGLMLASIRKNQDAWTTLMTSVSQLYGTTQPVAWREVFAHVPSVKCVDLPSYPFTMTSFWVDYKEDAQVSSAVVQSPSASSHLVSGASMLHAWAQLPSTSNGNVAVFETPIEMLAGSIRGHSVGGMPLCPASVYIEQVLAGVQLARQHLGLDSNGQHLVVRDLQFVKPLVYAEGVARSVKTAITLEDESGSFAVSSSVDGGEEAVHVHGTFRLQSVVKTSTKFNRFAPVLQRQMSAVANPGPNSAGYETFSTRTAYEVIFPRVVDYAKEYHTMQSLTVDPSGMEGYAIVKLPTDHYRGQYVVHPVFMDTLLHVAGFVANMRGGVNDAFICAQVDGVKVIPDFVDNDATYAVFCQNAWLEEEGVMLADAYAVELSGAKRVVAHLKGMHFRRVRLNSLKKGLQMAAGRLPVEAPRRTAFAVPKPQSSGSDSDSPRHALRSALSHAVDVQGTVVHIIAETCGIDMSNMKLDTDLGSLGVDSLMSIEIFGKLQAAFPHAELDAQALSHCNTTGEIVQIVASRVPEDRISVDKSGVSSPRTLVADEKSNDAAIVGDEEPDVKAILAGVLGVSMKEITDDADFESLGLDSLTSIEALHALHSEFGLDLPSTFFQDCPTPRAVQSYLQTHLRAKVKAVQMTAAAKVVETVQSNLNSVVNALRLDTIPLPFQSSKTNNHSPLFLIHDGSGLVNYYDRLSPLDRNIWGIHNPHFISGQPYDSVVSMASEYADFVTKTSSGPLLLGGWSFGGVAAFELARQLMRKGVAVKGVVLIDSPSPVNHVPLSQAVIEAVVNLDARGANSDIGRLVKVQFRENSALLGKYDPVSAGGPYPRLVLLRSREGFNPAGVSEAVPVWLADRSDAKQAVAGWEGLVGAPVKSFDIPGNHFQPFQAANIQEVSSRIADACEYLERL</sequence>
<dbReference type="SMART" id="SM01294">
    <property type="entry name" value="PKS_PP_betabranch"/>
    <property type="match status" value="1"/>
</dbReference>
<dbReference type="Pfam" id="PF00109">
    <property type="entry name" value="ketoacyl-synt"/>
    <property type="match status" value="1"/>
</dbReference>
<dbReference type="OrthoDB" id="329835at2759"/>
<dbReference type="GO" id="GO:0031177">
    <property type="term" value="F:phosphopantetheine binding"/>
    <property type="evidence" value="ECO:0007669"/>
    <property type="project" value="InterPro"/>
</dbReference>
<dbReference type="SUPFAM" id="SSF55048">
    <property type="entry name" value="Probable ACP-binding domain of malonyl-CoA ACP transacylase"/>
    <property type="match status" value="1"/>
</dbReference>
<dbReference type="InterPro" id="IPR042104">
    <property type="entry name" value="PKS_dehydratase_sf"/>
</dbReference>
<dbReference type="Gene3D" id="3.30.70.3290">
    <property type="match status" value="1"/>
</dbReference>
<dbReference type="InterPro" id="IPR014031">
    <property type="entry name" value="Ketoacyl_synth_C"/>
</dbReference>
<dbReference type="Pfam" id="PF02801">
    <property type="entry name" value="Ketoacyl-synt_C"/>
    <property type="match status" value="1"/>
</dbReference>
<feature type="active site" description="Proton acceptor; for dehydratase activity" evidence="4">
    <location>
        <position position="1354"/>
    </location>
</feature>
<evidence type="ECO:0000259" key="5">
    <source>
        <dbReference type="PROSITE" id="PS50075"/>
    </source>
</evidence>
<evidence type="ECO:0000256" key="2">
    <source>
        <dbReference type="ARBA" id="ARBA00022553"/>
    </source>
</evidence>
<evidence type="ECO:0000256" key="1">
    <source>
        <dbReference type="ARBA" id="ARBA00022450"/>
    </source>
</evidence>
<name>A0A5C3N5V6_9AGAM</name>
<dbReference type="Pfam" id="PF14765">
    <property type="entry name" value="PS-DH"/>
    <property type="match status" value="1"/>
</dbReference>
<dbReference type="Pfam" id="PF00975">
    <property type="entry name" value="Thioesterase"/>
    <property type="match status" value="1"/>
</dbReference>
<dbReference type="InterPro" id="IPR020841">
    <property type="entry name" value="PKS_Beta-ketoAc_synthase_dom"/>
</dbReference>
<reference evidence="8 9" key="1">
    <citation type="journal article" date="2019" name="Nat. Ecol. Evol.">
        <title>Megaphylogeny resolves global patterns of mushroom evolution.</title>
        <authorList>
            <person name="Varga T."/>
            <person name="Krizsan K."/>
            <person name="Foldi C."/>
            <person name="Dima B."/>
            <person name="Sanchez-Garcia M."/>
            <person name="Sanchez-Ramirez S."/>
            <person name="Szollosi G.J."/>
            <person name="Szarkandi J.G."/>
            <person name="Papp V."/>
            <person name="Albert L."/>
            <person name="Andreopoulos W."/>
            <person name="Angelini C."/>
            <person name="Antonin V."/>
            <person name="Barry K.W."/>
            <person name="Bougher N.L."/>
            <person name="Buchanan P."/>
            <person name="Buyck B."/>
            <person name="Bense V."/>
            <person name="Catcheside P."/>
            <person name="Chovatia M."/>
            <person name="Cooper J."/>
            <person name="Damon W."/>
            <person name="Desjardin D."/>
            <person name="Finy P."/>
            <person name="Geml J."/>
            <person name="Haridas S."/>
            <person name="Hughes K."/>
            <person name="Justo A."/>
            <person name="Karasinski D."/>
            <person name="Kautmanova I."/>
            <person name="Kiss B."/>
            <person name="Kocsube S."/>
            <person name="Kotiranta H."/>
            <person name="LaButti K.M."/>
            <person name="Lechner B.E."/>
            <person name="Liimatainen K."/>
            <person name="Lipzen A."/>
            <person name="Lukacs Z."/>
            <person name="Mihaltcheva S."/>
            <person name="Morgado L.N."/>
            <person name="Niskanen T."/>
            <person name="Noordeloos M.E."/>
            <person name="Ohm R.A."/>
            <person name="Ortiz-Santana B."/>
            <person name="Ovrebo C."/>
            <person name="Racz N."/>
            <person name="Riley R."/>
            <person name="Savchenko A."/>
            <person name="Shiryaev A."/>
            <person name="Soop K."/>
            <person name="Spirin V."/>
            <person name="Szebenyi C."/>
            <person name="Tomsovsky M."/>
            <person name="Tulloss R.E."/>
            <person name="Uehling J."/>
            <person name="Grigoriev I.V."/>
            <person name="Vagvolgyi C."/>
            <person name="Papp T."/>
            <person name="Martin F.M."/>
            <person name="Miettinen O."/>
            <person name="Hibbett D.S."/>
            <person name="Nagy L.G."/>
        </authorList>
    </citation>
    <scope>NUCLEOTIDE SEQUENCE [LARGE SCALE GENOMIC DNA]</scope>
    <source>
        <strain evidence="8 9">OMC1185</strain>
    </source>
</reference>
<feature type="region of interest" description="N-terminal hotdog fold" evidence="4">
    <location>
        <begin position="1324"/>
        <end position="1451"/>
    </location>
</feature>